<dbReference type="RefSeq" id="WP_167163280.1">
    <property type="nucleotide sequence ID" value="NZ_JAANOW010000003.1"/>
</dbReference>
<evidence type="ECO:0008006" key="5">
    <source>
        <dbReference type="Google" id="ProtNLM"/>
    </source>
</evidence>
<organism evidence="2 3">
    <name type="scientific">Mycolicibacterium fluoranthenivorans</name>
    <dbReference type="NCBI Taxonomy" id="258505"/>
    <lineage>
        <taxon>Bacteria</taxon>
        <taxon>Bacillati</taxon>
        <taxon>Actinomycetota</taxon>
        <taxon>Actinomycetes</taxon>
        <taxon>Mycobacteriales</taxon>
        <taxon>Mycobacteriaceae</taxon>
        <taxon>Mycolicibacterium</taxon>
    </lineage>
</organism>
<keyword evidence="4" id="KW-1185">Reference proteome</keyword>
<evidence type="ECO:0000313" key="3">
    <source>
        <dbReference type="Proteomes" id="UP000515498"/>
    </source>
</evidence>
<reference evidence="1 4" key="1">
    <citation type="submission" date="2020-03" db="EMBL/GenBank/DDBJ databases">
        <title>Sequencing the genomes of 1000 actinobacteria strains.</title>
        <authorList>
            <person name="Klenk H.-P."/>
        </authorList>
    </citation>
    <scope>NUCLEOTIDE SEQUENCE [LARGE SCALE GENOMIC DNA]</scope>
    <source>
        <strain evidence="1 4">DSM 44556</strain>
    </source>
</reference>
<reference evidence="2 3" key="2">
    <citation type="submission" date="2020-07" db="EMBL/GenBank/DDBJ databases">
        <title>Draft genome sequence of four isobutane-metabolizing strains capable of cometabolically degrading diverse ether contaminants.</title>
        <authorList>
            <person name="Chen W."/>
            <person name="Faulkner N."/>
            <person name="Smith C."/>
            <person name="Hyman M."/>
        </authorList>
    </citation>
    <scope>NUCLEOTIDE SEQUENCE [LARGE SCALE GENOMIC DNA]</scope>
    <source>
        <strain evidence="2 3">2A</strain>
    </source>
</reference>
<accession>A0A7G8PER2</accession>
<dbReference type="KEGG" id="mflu:HZU40_32795"/>
<dbReference type="AlphaFoldDB" id="A0A7G8PER2"/>
<dbReference type="InterPro" id="IPR016181">
    <property type="entry name" value="Acyl_CoA_acyltransferase"/>
</dbReference>
<evidence type="ECO:0000313" key="1">
    <source>
        <dbReference type="EMBL" id="NIH97894.1"/>
    </source>
</evidence>
<name>A0A7G8PER2_9MYCO</name>
<protein>
    <recommendedName>
        <fullName evidence="5">N-acetyltransferase domain-containing protein</fullName>
    </recommendedName>
</protein>
<sequence>MTAEVSPITDADIAVAAEFLRTNHNDRTPWTASCSAPWEDKAPNHGFMLRDGERVVGVLLALYSERLVAGRLERFCNMGSWCVLPEYRGESMSLLNAMLAQEGFHFTSLSPKEGPREILAWLKFRYLDTSAALIPNLPWPTFRCGTRISADPDVIERSLVGSGLALYRDHAQALAARHLVLTRGQESGHVMYREFRYMGALGYAMILHVSNLDLFHRSLIPLTRHLLVRRGLVATLAELRTIEHRPLLSFSLNNRPKMYSSPSLEPKQIDYLYSELACVPW</sequence>
<dbReference type="Proteomes" id="UP000515498">
    <property type="component" value="Chromosome"/>
</dbReference>
<dbReference type="EMBL" id="JAANOW010000003">
    <property type="protein sequence ID" value="NIH97894.1"/>
    <property type="molecule type" value="Genomic_DNA"/>
</dbReference>
<dbReference type="Proteomes" id="UP000547444">
    <property type="component" value="Unassembled WGS sequence"/>
</dbReference>
<evidence type="ECO:0000313" key="4">
    <source>
        <dbReference type="Proteomes" id="UP000547444"/>
    </source>
</evidence>
<proteinExistence type="predicted"/>
<evidence type="ECO:0000313" key="2">
    <source>
        <dbReference type="EMBL" id="QNJ92828.1"/>
    </source>
</evidence>
<gene>
    <name evidence="1" type="ORF">FHU31_004900</name>
    <name evidence="2" type="ORF">HZU40_32795</name>
</gene>
<dbReference type="SUPFAM" id="SSF55729">
    <property type="entry name" value="Acyl-CoA N-acyltransferases (Nat)"/>
    <property type="match status" value="1"/>
</dbReference>
<dbReference type="EMBL" id="CP059894">
    <property type="protein sequence ID" value="QNJ92828.1"/>
    <property type="molecule type" value="Genomic_DNA"/>
</dbReference>